<proteinExistence type="predicted"/>
<sequence length="53" mass="5608">MTKVMALLVLIAATLILISLTVFSSDGTFGDAKTQKERAHSMSQTTTVPTALP</sequence>
<feature type="region of interest" description="Disordered" evidence="1">
    <location>
        <begin position="34"/>
        <end position="53"/>
    </location>
</feature>
<evidence type="ECO:0000313" key="2">
    <source>
        <dbReference type="EMBL" id="PWW01223.1"/>
    </source>
</evidence>
<organism evidence="2 3">
    <name type="scientific">Paenibacillus cellulosilyticus</name>
    <dbReference type="NCBI Taxonomy" id="375489"/>
    <lineage>
        <taxon>Bacteria</taxon>
        <taxon>Bacillati</taxon>
        <taxon>Bacillota</taxon>
        <taxon>Bacilli</taxon>
        <taxon>Bacillales</taxon>
        <taxon>Paenibacillaceae</taxon>
        <taxon>Paenibacillus</taxon>
    </lineage>
</organism>
<dbReference type="AlphaFoldDB" id="A0A2V2YSI0"/>
<reference evidence="2 3" key="1">
    <citation type="submission" date="2018-05" db="EMBL/GenBank/DDBJ databases">
        <title>Genomic Encyclopedia of Type Strains, Phase III (KMG-III): the genomes of soil and plant-associated and newly described type strains.</title>
        <authorList>
            <person name="Whitman W."/>
        </authorList>
    </citation>
    <scope>NUCLEOTIDE SEQUENCE [LARGE SCALE GENOMIC DNA]</scope>
    <source>
        <strain evidence="2 3">CECT 5696</strain>
    </source>
</reference>
<protein>
    <submittedName>
        <fullName evidence="2">Uncharacterized protein</fullName>
    </submittedName>
</protein>
<name>A0A2V2YSI0_9BACL</name>
<dbReference type="EMBL" id="QGTQ01000010">
    <property type="protein sequence ID" value="PWW01223.1"/>
    <property type="molecule type" value="Genomic_DNA"/>
</dbReference>
<gene>
    <name evidence="2" type="ORF">DFQ01_110113</name>
</gene>
<comment type="caution">
    <text evidence="2">The sequence shown here is derived from an EMBL/GenBank/DDBJ whole genome shotgun (WGS) entry which is preliminary data.</text>
</comment>
<dbReference type="Proteomes" id="UP000246635">
    <property type="component" value="Unassembled WGS sequence"/>
</dbReference>
<evidence type="ECO:0000256" key="1">
    <source>
        <dbReference type="SAM" id="MobiDB-lite"/>
    </source>
</evidence>
<keyword evidence="3" id="KW-1185">Reference proteome</keyword>
<dbReference type="RefSeq" id="WP_174812778.1">
    <property type="nucleotide sequence ID" value="NZ_CP054613.1"/>
</dbReference>
<accession>A0A2V2YSI0</accession>
<feature type="compositionally biased region" description="Polar residues" evidence="1">
    <location>
        <begin position="41"/>
        <end position="53"/>
    </location>
</feature>
<evidence type="ECO:0000313" key="3">
    <source>
        <dbReference type="Proteomes" id="UP000246635"/>
    </source>
</evidence>